<dbReference type="Gramene" id="scaffold_602528.1">
    <property type="protein sequence ID" value="scaffold_602528.1"/>
    <property type="gene ID" value="scaffold_602528.1"/>
</dbReference>
<evidence type="ECO:0000313" key="1">
    <source>
        <dbReference type="EMBL" id="EFH50450.1"/>
    </source>
</evidence>
<dbReference type="HOGENOM" id="CLU_2323628_0_0_1"/>
<dbReference type="EMBL" id="GL348718">
    <property type="protein sequence ID" value="EFH50450.1"/>
    <property type="molecule type" value="Genomic_DNA"/>
</dbReference>
<proteinExistence type="predicted"/>
<organism evidence="2">
    <name type="scientific">Arabidopsis lyrata subsp. lyrata</name>
    <name type="common">Lyre-leaved rock-cress</name>
    <dbReference type="NCBI Taxonomy" id="81972"/>
    <lineage>
        <taxon>Eukaryota</taxon>
        <taxon>Viridiplantae</taxon>
        <taxon>Streptophyta</taxon>
        <taxon>Embryophyta</taxon>
        <taxon>Tracheophyta</taxon>
        <taxon>Spermatophyta</taxon>
        <taxon>Magnoliopsida</taxon>
        <taxon>eudicotyledons</taxon>
        <taxon>Gunneridae</taxon>
        <taxon>Pentapetalae</taxon>
        <taxon>rosids</taxon>
        <taxon>malvids</taxon>
        <taxon>Brassicales</taxon>
        <taxon>Brassicaceae</taxon>
        <taxon>Camelineae</taxon>
        <taxon>Arabidopsis</taxon>
    </lineage>
</organism>
<keyword evidence="2" id="KW-1185">Reference proteome</keyword>
<accession>D7M337</accession>
<protein>
    <submittedName>
        <fullName evidence="1">Uncharacterized protein</fullName>
    </submittedName>
</protein>
<gene>
    <name evidence="1" type="ORF">ARALYDRAFT_910471</name>
</gene>
<name>D7M337_ARALL</name>
<dbReference type="PANTHER" id="PTHR33527:SF18">
    <property type="entry name" value="F13O11.17 PROTEIN"/>
    <property type="match status" value="1"/>
</dbReference>
<reference evidence="2" key="1">
    <citation type="journal article" date="2011" name="Nat. Genet.">
        <title>The Arabidopsis lyrata genome sequence and the basis of rapid genome size change.</title>
        <authorList>
            <person name="Hu T.T."/>
            <person name="Pattyn P."/>
            <person name="Bakker E.G."/>
            <person name="Cao J."/>
            <person name="Cheng J.-F."/>
            <person name="Clark R.M."/>
            <person name="Fahlgren N."/>
            <person name="Fawcett J.A."/>
            <person name="Grimwood J."/>
            <person name="Gundlach H."/>
            <person name="Haberer G."/>
            <person name="Hollister J.D."/>
            <person name="Ossowski S."/>
            <person name="Ottilar R.P."/>
            <person name="Salamov A.A."/>
            <person name="Schneeberger K."/>
            <person name="Spannagl M."/>
            <person name="Wang X."/>
            <person name="Yang L."/>
            <person name="Nasrallah M.E."/>
            <person name="Bergelson J."/>
            <person name="Carrington J.C."/>
            <person name="Gaut B.S."/>
            <person name="Schmutz J."/>
            <person name="Mayer K.F.X."/>
            <person name="Van de Peer Y."/>
            <person name="Grigoriev I.V."/>
            <person name="Nordborg M."/>
            <person name="Weigel D."/>
            <person name="Guo Y.-L."/>
        </authorList>
    </citation>
    <scope>NUCLEOTIDE SEQUENCE [LARGE SCALE GENOMIC DNA]</scope>
    <source>
        <strain evidence="2">cv. MN47</strain>
    </source>
</reference>
<dbReference type="AlphaFoldDB" id="D7M337"/>
<dbReference type="PANTHER" id="PTHR33527">
    <property type="entry name" value="OS07G0274300 PROTEIN"/>
    <property type="match status" value="1"/>
</dbReference>
<sequence length="99" mass="11311">MTHDVAVGDNSITDVNEQTLFITFARGVPMSQEEVKDGQEQSLYAKLVLDSVATMNHVLNEWQTVKLWSLSNNKSVKLKINGKLFWARKYERKNVSIIN</sequence>
<evidence type="ECO:0000313" key="2">
    <source>
        <dbReference type="Proteomes" id="UP000008694"/>
    </source>
</evidence>
<dbReference type="Proteomes" id="UP000008694">
    <property type="component" value="Unassembled WGS sequence"/>
</dbReference>